<feature type="non-terminal residue" evidence="2">
    <location>
        <position position="1"/>
    </location>
</feature>
<organism evidence="2">
    <name type="scientific">marine metagenome</name>
    <dbReference type="NCBI Taxonomy" id="408172"/>
    <lineage>
        <taxon>unclassified sequences</taxon>
        <taxon>metagenomes</taxon>
        <taxon>ecological metagenomes</taxon>
    </lineage>
</organism>
<dbReference type="EMBL" id="UINC01062301">
    <property type="protein sequence ID" value="SVB88783.1"/>
    <property type="molecule type" value="Genomic_DNA"/>
</dbReference>
<evidence type="ECO:0000256" key="1">
    <source>
        <dbReference type="SAM" id="Phobius"/>
    </source>
</evidence>
<keyword evidence="1" id="KW-1133">Transmembrane helix</keyword>
<reference evidence="2" key="1">
    <citation type="submission" date="2018-05" db="EMBL/GenBank/DDBJ databases">
        <authorList>
            <person name="Lanie J.A."/>
            <person name="Ng W.-L."/>
            <person name="Kazmierczak K.M."/>
            <person name="Andrzejewski T.M."/>
            <person name="Davidsen T.M."/>
            <person name="Wayne K.J."/>
            <person name="Tettelin H."/>
            <person name="Glass J.I."/>
            <person name="Rusch D."/>
            <person name="Podicherti R."/>
            <person name="Tsui H.-C.T."/>
            <person name="Winkler M.E."/>
        </authorList>
    </citation>
    <scope>NUCLEOTIDE SEQUENCE</scope>
</reference>
<dbReference type="GO" id="GO:0005886">
    <property type="term" value="C:plasma membrane"/>
    <property type="evidence" value="ECO:0007669"/>
    <property type="project" value="InterPro"/>
</dbReference>
<dbReference type="Pfam" id="PF01790">
    <property type="entry name" value="LGT"/>
    <property type="match status" value="1"/>
</dbReference>
<sequence length="70" mass="8180">MIVHNFDPVFIDLGVLQIRWYSIAYIAGTILGWIYAIKIIKEMARKHNFTIIKQTIFDDLVIYLIIGIIL</sequence>
<dbReference type="AlphaFoldDB" id="A0A382HQ61"/>
<dbReference type="GO" id="GO:0042158">
    <property type="term" value="P:lipoprotein biosynthetic process"/>
    <property type="evidence" value="ECO:0007669"/>
    <property type="project" value="InterPro"/>
</dbReference>
<name>A0A382HQ61_9ZZZZ</name>
<proteinExistence type="predicted"/>
<keyword evidence="1" id="KW-0812">Transmembrane</keyword>
<protein>
    <recommendedName>
        <fullName evidence="3">Prolipoprotein diacylglyceryl transferase</fullName>
    </recommendedName>
</protein>
<keyword evidence="1" id="KW-0472">Membrane</keyword>
<evidence type="ECO:0000313" key="2">
    <source>
        <dbReference type="EMBL" id="SVB88783.1"/>
    </source>
</evidence>
<accession>A0A382HQ61</accession>
<gene>
    <name evidence="2" type="ORF">METZ01_LOCUS241637</name>
</gene>
<dbReference type="GO" id="GO:0008961">
    <property type="term" value="F:phosphatidylglycerol-prolipoprotein diacylglyceryl transferase activity"/>
    <property type="evidence" value="ECO:0007669"/>
    <property type="project" value="InterPro"/>
</dbReference>
<feature type="transmembrane region" description="Helical" evidence="1">
    <location>
        <begin position="20"/>
        <end position="37"/>
    </location>
</feature>
<dbReference type="InterPro" id="IPR001640">
    <property type="entry name" value="Lgt"/>
</dbReference>
<evidence type="ECO:0008006" key="3">
    <source>
        <dbReference type="Google" id="ProtNLM"/>
    </source>
</evidence>
<feature type="non-terminal residue" evidence="2">
    <location>
        <position position="70"/>
    </location>
</feature>